<dbReference type="InterPro" id="IPR020560">
    <property type="entry name" value="PRibGlycinamide_synth_C-dom"/>
</dbReference>
<evidence type="ECO:0000313" key="16">
    <source>
        <dbReference type="Proteomes" id="UP000237662"/>
    </source>
</evidence>
<dbReference type="NCBIfam" id="TIGR00877">
    <property type="entry name" value="purD"/>
    <property type="match status" value="1"/>
</dbReference>
<dbReference type="SUPFAM" id="SSF52440">
    <property type="entry name" value="PreATP-grasp domain"/>
    <property type="match status" value="1"/>
</dbReference>
<evidence type="ECO:0000256" key="12">
    <source>
        <dbReference type="HAMAP-Rule" id="MF_00138"/>
    </source>
</evidence>
<dbReference type="SUPFAM" id="SSF56059">
    <property type="entry name" value="Glutathione synthetase ATP-binding domain-like"/>
    <property type="match status" value="1"/>
</dbReference>
<evidence type="ECO:0000259" key="14">
    <source>
        <dbReference type="PROSITE" id="PS50975"/>
    </source>
</evidence>
<dbReference type="Pfam" id="PF02844">
    <property type="entry name" value="GARS_N"/>
    <property type="match status" value="1"/>
</dbReference>
<keyword evidence="7 12" id="KW-0658">Purine biosynthesis</keyword>
<dbReference type="InterPro" id="IPR011761">
    <property type="entry name" value="ATP-grasp"/>
</dbReference>
<gene>
    <name evidence="12" type="primary">purD</name>
    <name evidence="15" type="ORF">CLV84_4152</name>
</gene>
<dbReference type="Pfam" id="PF02843">
    <property type="entry name" value="GARS_C"/>
    <property type="match status" value="1"/>
</dbReference>
<comment type="caution">
    <text evidence="15">The sequence shown here is derived from an EMBL/GenBank/DDBJ whole genome shotgun (WGS) entry which is preliminary data.</text>
</comment>
<dbReference type="GO" id="GO:0009113">
    <property type="term" value="P:purine nucleobase biosynthetic process"/>
    <property type="evidence" value="ECO:0007669"/>
    <property type="project" value="InterPro"/>
</dbReference>
<dbReference type="PROSITE" id="PS50975">
    <property type="entry name" value="ATP_GRASP"/>
    <property type="match status" value="1"/>
</dbReference>
<dbReference type="PROSITE" id="PS00184">
    <property type="entry name" value="GARS"/>
    <property type="match status" value="1"/>
</dbReference>
<name>A0A2S6I0J1_9BACT</name>
<evidence type="ECO:0000256" key="9">
    <source>
        <dbReference type="ARBA" id="ARBA00038345"/>
    </source>
</evidence>
<evidence type="ECO:0000256" key="2">
    <source>
        <dbReference type="ARBA" id="ARBA00001946"/>
    </source>
</evidence>
<keyword evidence="5 12" id="KW-0436">Ligase</keyword>
<protein>
    <recommendedName>
        <fullName evidence="4 12">Phosphoribosylamine--glycine ligase</fullName>
        <ecNumber evidence="4 12">6.3.4.13</ecNumber>
    </recommendedName>
    <alternativeName>
        <fullName evidence="12">GARS</fullName>
    </alternativeName>
    <alternativeName>
        <fullName evidence="10 12">Glycinamide ribonucleotide synthetase</fullName>
    </alternativeName>
    <alternativeName>
        <fullName evidence="11 12">Phosphoribosylglycinamide synthetase</fullName>
    </alternativeName>
</protein>
<dbReference type="InterPro" id="IPR016185">
    <property type="entry name" value="PreATP-grasp_dom_sf"/>
</dbReference>
<comment type="catalytic activity">
    <reaction evidence="12">
        <text>5-phospho-beta-D-ribosylamine + glycine + ATP = N(1)-(5-phospho-beta-D-ribosyl)glycinamide + ADP + phosphate + H(+)</text>
        <dbReference type="Rhea" id="RHEA:17453"/>
        <dbReference type="ChEBI" id="CHEBI:15378"/>
        <dbReference type="ChEBI" id="CHEBI:30616"/>
        <dbReference type="ChEBI" id="CHEBI:43474"/>
        <dbReference type="ChEBI" id="CHEBI:57305"/>
        <dbReference type="ChEBI" id="CHEBI:58681"/>
        <dbReference type="ChEBI" id="CHEBI:143788"/>
        <dbReference type="ChEBI" id="CHEBI:456216"/>
        <dbReference type="EC" id="6.3.4.13"/>
    </reaction>
</comment>
<dbReference type="UniPathway" id="UPA00074">
    <property type="reaction ID" value="UER00125"/>
</dbReference>
<dbReference type="RefSeq" id="WP_104421706.1">
    <property type="nucleotide sequence ID" value="NZ_PTJC01000008.1"/>
</dbReference>
<feature type="domain" description="ATP-grasp" evidence="14">
    <location>
        <begin position="111"/>
        <end position="318"/>
    </location>
</feature>
<dbReference type="FunFam" id="3.90.600.10:FF:000001">
    <property type="entry name" value="Trifunctional purine biosynthetic protein adenosine-3"/>
    <property type="match status" value="1"/>
</dbReference>
<dbReference type="InterPro" id="IPR020561">
    <property type="entry name" value="PRibGlycinamid_synth_ATP-grasp"/>
</dbReference>
<evidence type="ECO:0000256" key="7">
    <source>
        <dbReference type="ARBA" id="ARBA00022755"/>
    </source>
</evidence>
<dbReference type="InterPro" id="IPR013815">
    <property type="entry name" value="ATP_grasp_subdomain_1"/>
</dbReference>
<dbReference type="EMBL" id="PTJC01000008">
    <property type="protein sequence ID" value="PPK84382.1"/>
    <property type="molecule type" value="Genomic_DNA"/>
</dbReference>
<comment type="pathway">
    <text evidence="3 12">Purine metabolism; IMP biosynthesis via de novo pathway; N(1)-(5-phospho-D-ribosyl)glycinamide from 5-phospho-alpha-D-ribose 1-diphosphate: step 2/2.</text>
</comment>
<dbReference type="GO" id="GO:0046872">
    <property type="term" value="F:metal ion binding"/>
    <property type="evidence" value="ECO:0007669"/>
    <property type="project" value="InterPro"/>
</dbReference>
<evidence type="ECO:0000256" key="3">
    <source>
        <dbReference type="ARBA" id="ARBA00005174"/>
    </source>
</evidence>
<dbReference type="InterPro" id="IPR020559">
    <property type="entry name" value="PRibGlycinamide_synth_CS"/>
</dbReference>
<dbReference type="SMART" id="SM01210">
    <property type="entry name" value="GARS_C"/>
    <property type="match status" value="1"/>
</dbReference>
<comment type="cofactor">
    <cofactor evidence="2">
        <name>Mg(2+)</name>
        <dbReference type="ChEBI" id="CHEBI:18420"/>
    </cofactor>
</comment>
<evidence type="ECO:0000256" key="1">
    <source>
        <dbReference type="ARBA" id="ARBA00001936"/>
    </source>
</evidence>
<sequence length="423" mass="45835">MNVLLLGAGAREHALAWKLSASPLCANLYIAPGNAGTSDHGTNVAVDPNDFSAVKDLVVDKNIKLVVCGPEEPLVRGIKDYFSSDDRLKTVYFIGPSREAARLEGSKTYAKAFMEEYGIPTAAYRRFTVDEVSEAIDYVGNCATPVVLKADGLAAGKGVLILDDIEEAKGEVRAILEGKFGEAGSKVVVEAFLDGIEFSVFVLTDGKSYRILPTAKDYKRIGEGDTGPNTGGMGSISHPPFVDADLMRKVEQRIIQPTLKGIAARKLDYRGFIFFGLIVVEGEPHLIEYNCRLGDPETQSVLTRLNNDFMQLMLETAEGELGAAVVDMDDRQTATVVLVSGGYPGKYEKGKAISGIDTVRDSQVFHAGTKRREDGQIVTDGGRVLSLTSYGETFQEALRKCYANAEKIAFEGANYRSDIGFDL</sequence>
<dbReference type="GO" id="GO:0005524">
    <property type="term" value="F:ATP binding"/>
    <property type="evidence" value="ECO:0007669"/>
    <property type="project" value="UniProtKB-UniRule"/>
</dbReference>
<dbReference type="InterPro" id="IPR037123">
    <property type="entry name" value="PRibGlycinamide_synth_C_sf"/>
</dbReference>
<keyword evidence="16" id="KW-1185">Reference proteome</keyword>
<comment type="cofactor">
    <cofactor evidence="1">
        <name>Mn(2+)</name>
        <dbReference type="ChEBI" id="CHEBI:29035"/>
    </cofactor>
</comment>
<evidence type="ECO:0000256" key="13">
    <source>
        <dbReference type="PROSITE-ProRule" id="PRU00409"/>
    </source>
</evidence>
<dbReference type="GO" id="GO:0006189">
    <property type="term" value="P:'de novo' IMP biosynthetic process"/>
    <property type="evidence" value="ECO:0007669"/>
    <property type="project" value="UniProtKB-UniRule"/>
</dbReference>
<dbReference type="Gene3D" id="3.30.1490.20">
    <property type="entry name" value="ATP-grasp fold, A domain"/>
    <property type="match status" value="1"/>
</dbReference>
<dbReference type="PANTHER" id="PTHR43472">
    <property type="entry name" value="PHOSPHORIBOSYLAMINE--GLYCINE LIGASE"/>
    <property type="match status" value="1"/>
</dbReference>
<comment type="similarity">
    <text evidence="9 12">Belongs to the GARS family.</text>
</comment>
<dbReference type="Gene3D" id="3.90.600.10">
    <property type="entry name" value="Phosphoribosylglycinamide synthetase, C-terminal domain"/>
    <property type="match status" value="1"/>
</dbReference>
<dbReference type="Gene3D" id="3.40.50.20">
    <property type="match status" value="1"/>
</dbReference>
<dbReference type="Pfam" id="PF01071">
    <property type="entry name" value="GARS_A"/>
    <property type="match status" value="1"/>
</dbReference>
<dbReference type="AlphaFoldDB" id="A0A2S6I0J1"/>
<evidence type="ECO:0000256" key="5">
    <source>
        <dbReference type="ARBA" id="ARBA00022598"/>
    </source>
</evidence>
<dbReference type="HAMAP" id="MF_00138">
    <property type="entry name" value="GARS"/>
    <property type="match status" value="1"/>
</dbReference>
<keyword evidence="8 13" id="KW-0067">ATP-binding</keyword>
<dbReference type="EC" id="6.3.4.13" evidence="4 12"/>
<dbReference type="SMART" id="SM01209">
    <property type="entry name" value="GARS_A"/>
    <property type="match status" value="1"/>
</dbReference>
<evidence type="ECO:0000256" key="4">
    <source>
        <dbReference type="ARBA" id="ARBA00013255"/>
    </source>
</evidence>
<dbReference type="InterPro" id="IPR020562">
    <property type="entry name" value="PRibGlycinamide_synth_N"/>
</dbReference>
<dbReference type="InterPro" id="IPR000115">
    <property type="entry name" value="PRibGlycinamide_synth"/>
</dbReference>
<evidence type="ECO:0000256" key="10">
    <source>
        <dbReference type="ARBA" id="ARBA00042242"/>
    </source>
</evidence>
<proteinExistence type="inferred from homology"/>
<dbReference type="Proteomes" id="UP000237662">
    <property type="component" value="Unassembled WGS sequence"/>
</dbReference>
<evidence type="ECO:0000256" key="11">
    <source>
        <dbReference type="ARBA" id="ARBA00042864"/>
    </source>
</evidence>
<evidence type="ECO:0000256" key="8">
    <source>
        <dbReference type="ARBA" id="ARBA00022840"/>
    </source>
</evidence>
<dbReference type="OrthoDB" id="9807240at2"/>
<evidence type="ECO:0000313" key="15">
    <source>
        <dbReference type="EMBL" id="PPK84382.1"/>
    </source>
</evidence>
<dbReference type="GO" id="GO:0004637">
    <property type="term" value="F:phosphoribosylamine-glycine ligase activity"/>
    <property type="evidence" value="ECO:0007669"/>
    <property type="project" value="UniProtKB-UniRule"/>
</dbReference>
<dbReference type="Gene3D" id="3.30.470.20">
    <property type="entry name" value="ATP-grasp fold, B domain"/>
    <property type="match status" value="1"/>
</dbReference>
<keyword evidence="6 13" id="KW-0547">Nucleotide-binding</keyword>
<dbReference type="PANTHER" id="PTHR43472:SF1">
    <property type="entry name" value="PHOSPHORIBOSYLAMINE--GLYCINE LIGASE, CHLOROPLASTIC"/>
    <property type="match status" value="1"/>
</dbReference>
<accession>A0A2S6I0J1</accession>
<dbReference type="InterPro" id="IPR011054">
    <property type="entry name" value="Rudment_hybrid_motif"/>
</dbReference>
<organism evidence="15 16">
    <name type="scientific">Neolewinella xylanilytica</name>
    <dbReference type="NCBI Taxonomy" id="1514080"/>
    <lineage>
        <taxon>Bacteria</taxon>
        <taxon>Pseudomonadati</taxon>
        <taxon>Bacteroidota</taxon>
        <taxon>Saprospiria</taxon>
        <taxon>Saprospirales</taxon>
        <taxon>Lewinellaceae</taxon>
        <taxon>Neolewinella</taxon>
    </lineage>
</organism>
<evidence type="ECO:0000256" key="6">
    <source>
        <dbReference type="ARBA" id="ARBA00022741"/>
    </source>
</evidence>
<dbReference type="SUPFAM" id="SSF51246">
    <property type="entry name" value="Rudiment single hybrid motif"/>
    <property type="match status" value="1"/>
</dbReference>
<reference evidence="15 16" key="1">
    <citation type="submission" date="2018-02" db="EMBL/GenBank/DDBJ databases">
        <title>Genomic Encyclopedia of Archaeal and Bacterial Type Strains, Phase II (KMG-II): from individual species to whole genera.</title>
        <authorList>
            <person name="Goeker M."/>
        </authorList>
    </citation>
    <scope>NUCLEOTIDE SEQUENCE [LARGE SCALE GENOMIC DNA]</scope>
    <source>
        <strain evidence="15 16">DSM 29526</strain>
    </source>
</reference>